<protein>
    <recommendedName>
        <fullName evidence="1">protein acetyllysine N-acetyltransferase</fullName>
        <ecNumber evidence="1">2.3.1.286</ecNumber>
    </recommendedName>
</protein>
<dbReference type="AlphaFoldDB" id="X5HY17"/>
<evidence type="ECO:0000256" key="2">
    <source>
        <dbReference type="ARBA" id="ARBA00022679"/>
    </source>
</evidence>
<feature type="binding site" evidence="8">
    <location>
        <position position="175"/>
    </location>
    <ligand>
        <name>Zn(2+)</name>
        <dbReference type="ChEBI" id="CHEBI:29105"/>
    </ligand>
</feature>
<dbReference type="InterPro" id="IPR026590">
    <property type="entry name" value="Ssirtuin_cat_dom"/>
</dbReference>
<dbReference type="GO" id="GO:0000122">
    <property type="term" value="P:negative regulation of transcription by RNA polymerase II"/>
    <property type="evidence" value="ECO:0007669"/>
    <property type="project" value="TreeGrafter"/>
</dbReference>
<dbReference type="Gene3D" id="3.40.50.1220">
    <property type="entry name" value="TPP-binding domain"/>
    <property type="match status" value="1"/>
</dbReference>
<evidence type="ECO:0000259" key="9">
    <source>
        <dbReference type="PROSITE" id="PS50305"/>
    </source>
</evidence>
<evidence type="ECO:0000256" key="7">
    <source>
        <dbReference type="ARBA" id="ARBA00050163"/>
    </source>
</evidence>
<keyword evidence="3 8" id="KW-0479">Metal-binding</keyword>
<keyword evidence="4 8" id="KW-0862">Zinc</keyword>
<dbReference type="PANTHER" id="PTHR11085">
    <property type="entry name" value="NAD-DEPENDENT PROTEIN DEACYLASE SIRTUIN-5, MITOCHONDRIAL-RELATED"/>
    <property type="match status" value="1"/>
</dbReference>
<dbReference type="PROSITE" id="PS50305">
    <property type="entry name" value="SIRTUIN"/>
    <property type="match status" value="1"/>
</dbReference>
<evidence type="ECO:0000256" key="6">
    <source>
        <dbReference type="ARBA" id="ARBA00038170"/>
    </source>
</evidence>
<dbReference type="PANTHER" id="PTHR11085:SF12">
    <property type="entry name" value="NAD-DEPENDENT PROTEIN DEACYLASE SIRTUIN-6"/>
    <property type="match status" value="1"/>
</dbReference>
<dbReference type="GO" id="GO:0070403">
    <property type="term" value="F:NAD+ binding"/>
    <property type="evidence" value="ECO:0007669"/>
    <property type="project" value="InterPro"/>
</dbReference>
<dbReference type="EC" id="2.3.1.286" evidence="1"/>
<evidence type="ECO:0000256" key="8">
    <source>
        <dbReference type="PROSITE-ProRule" id="PRU00236"/>
    </source>
</evidence>
<dbReference type="GO" id="GO:0005634">
    <property type="term" value="C:nucleus"/>
    <property type="evidence" value="ECO:0007669"/>
    <property type="project" value="TreeGrafter"/>
</dbReference>
<evidence type="ECO:0000256" key="1">
    <source>
        <dbReference type="ARBA" id="ARBA00012928"/>
    </source>
</evidence>
<organism evidence="10">
    <name type="scientific">Polyandrocarpa misakiensis</name>
    <name type="common">Tunicate</name>
    <dbReference type="NCBI Taxonomy" id="7723"/>
    <lineage>
        <taxon>Eukaryota</taxon>
        <taxon>Metazoa</taxon>
        <taxon>Chordata</taxon>
        <taxon>Tunicata</taxon>
        <taxon>Ascidiacea</taxon>
        <taxon>Stolidobranchia</taxon>
        <taxon>Styelidae</taxon>
        <taxon>Polyandrocarpa</taxon>
    </lineage>
</organism>
<dbReference type="EMBL" id="AB920558">
    <property type="protein sequence ID" value="BAO57219.1"/>
    <property type="molecule type" value="mRNA"/>
</dbReference>
<feature type="binding site" evidence="8">
    <location>
        <position position="144"/>
    </location>
    <ligand>
        <name>Zn(2+)</name>
        <dbReference type="ChEBI" id="CHEBI:29105"/>
    </ligand>
</feature>
<dbReference type="SUPFAM" id="SSF52467">
    <property type="entry name" value="DHS-like NAD/FAD-binding domain"/>
    <property type="match status" value="1"/>
</dbReference>
<dbReference type="CDD" id="cd01410">
    <property type="entry name" value="SIRT7"/>
    <property type="match status" value="1"/>
</dbReference>
<sequence>MSVNYAAGLSPYDHKGKCGMPEKLDDKDTLQKSIDALTSLLKESKCTVVHTGAGISTSSGIPDFRGPKGVWTLEEKGLEPECNIRFDEAVPSYTHRVLVELESAGLVHYVVSQNVDGLHVRSGFPRDRLSELHGNMFIQICNKCKRDYVMNYVSPTMGLKPTGVKCTSKKARGKCRGNLHDSILDWEDSLPLKELDRADTMSRAATLSLTLGTSLQILPAANLPLHAKKNNGTLVVVNLQPTKHDRRADLRIHYYVDDVIKGVMENLGIKVPEYVVPIINECSTRKNPWLDPKGVQRKYEGGGNVLKEPTDAKKALIRHDSVVRSKIQSSLC</sequence>
<accession>X5HY17</accession>
<comment type="catalytic activity">
    <reaction evidence="7">
        <text>N(6)-acetyl-L-lysyl-[protein] + NAD(+) + H2O = 2''-O-acetyl-ADP-D-ribose + nicotinamide + L-lysyl-[protein]</text>
        <dbReference type="Rhea" id="RHEA:43636"/>
        <dbReference type="Rhea" id="RHEA-COMP:9752"/>
        <dbReference type="Rhea" id="RHEA-COMP:10731"/>
        <dbReference type="ChEBI" id="CHEBI:15377"/>
        <dbReference type="ChEBI" id="CHEBI:17154"/>
        <dbReference type="ChEBI" id="CHEBI:29969"/>
        <dbReference type="ChEBI" id="CHEBI:57540"/>
        <dbReference type="ChEBI" id="CHEBI:61930"/>
        <dbReference type="ChEBI" id="CHEBI:83767"/>
        <dbReference type="EC" id="2.3.1.286"/>
    </reaction>
    <physiologicalReaction direction="left-to-right" evidence="7">
        <dbReference type="Rhea" id="RHEA:43637"/>
    </physiologicalReaction>
</comment>
<reference evidence="10" key="1">
    <citation type="submission" date="2014-03" db="EMBL/GenBank/DDBJ databases">
        <title>Histone methylation dynamics in relation to stemness, multipotency, and senescence in budding tunicates.</title>
        <authorList>
            <person name="Kawamura K."/>
            <person name="Sekida S."/>
            <person name="Sunanaga T."/>
        </authorList>
    </citation>
    <scope>NUCLEOTIDE SEQUENCE</scope>
</reference>
<feature type="domain" description="Deacetylase sirtuin-type" evidence="9">
    <location>
        <begin position="27"/>
        <end position="270"/>
    </location>
</feature>
<keyword evidence="2" id="KW-0808">Transferase</keyword>
<evidence type="ECO:0000256" key="3">
    <source>
        <dbReference type="ARBA" id="ARBA00022723"/>
    </source>
</evidence>
<gene>
    <name evidence="10" type="primary">PmSIRT6</name>
</gene>
<evidence type="ECO:0000313" key="10">
    <source>
        <dbReference type="EMBL" id="BAO57219.1"/>
    </source>
</evidence>
<feature type="active site" description="Proton acceptor" evidence="8">
    <location>
        <position position="133"/>
    </location>
</feature>
<dbReference type="InterPro" id="IPR003000">
    <property type="entry name" value="Sirtuin"/>
</dbReference>
<comment type="similarity">
    <text evidence="6">Belongs to the sirtuin family. Class IV subfamily.</text>
</comment>
<proteinExistence type="evidence at transcript level"/>
<feature type="binding site" evidence="8">
    <location>
        <position position="166"/>
    </location>
    <ligand>
        <name>Zn(2+)</name>
        <dbReference type="ChEBI" id="CHEBI:29105"/>
    </ligand>
</feature>
<dbReference type="Gene3D" id="2.20.28.200">
    <property type="match status" value="1"/>
</dbReference>
<feature type="binding site" evidence="8">
    <location>
        <position position="141"/>
    </location>
    <ligand>
        <name>Zn(2+)</name>
        <dbReference type="ChEBI" id="CHEBI:29105"/>
    </ligand>
</feature>
<keyword evidence="5" id="KW-0520">NAD</keyword>
<dbReference type="FunFam" id="3.40.50.1220:FF:000038">
    <property type="entry name" value="NAD-dependent protein deacetylase sirtuin-6 isoform X2"/>
    <property type="match status" value="1"/>
</dbReference>
<evidence type="ECO:0000256" key="5">
    <source>
        <dbReference type="ARBA" id="ARBA00023027"/>
    </source>
</evidence>
<dbReference type="GO" id="GO:0046872">
    <property type="term" value="F:metal ion binding"/>
    <property type="evidence" value="ECO:0007669"/>
    <property type="project" value="UniProtKB-KW"/>
</dbReference>
<dbReference type="InterPro" id="IPR050134">
    <property type="entry name" value="NAD-dep_sirtuin_deacylases"/>
</dbReference>
<dbReference type="Pfam" id="PF02146">
    <property type="entry name" value="SIR2"/>
    <property type="match status" value="1"/>
</dbReference>
<dbReference type="InterPro" id="IPR029035">
    <property type="entry name" value="DHS-like_NAD/FAD-binding_dom"/>
</dbReference>
<evidence type="ECO:0000256" key="4">
    <source>
        <dbReference type="ARBA" id="ARBA00022833"/>
    </source>
</evidence>
<name>X5HY17_POLMI</name>
<dbReference type="GO" id="GO:0003714">
    <property type="term" value="F:transcription corepressor activity"/>
    <property type="evidence" value="ECO:0007669"/>
    <property type="project" value="TreeGrafter"/>
</dbReference>
<dbReference type="GO" id="GO:0046969">
    <property type="term" value="F:histone H3K9 deacetylase activity, NAD-dependent"/>
    <property type="evidence" value="ECO:0007669"/>
    <property type="project" value="TreeGrafter"/>
</dbReference>